<sequence length="80" mass="8860">MPTAGIGGAAGVRYSVFVPVQCRFRKQTSGAKRLEKTWWPALAAAGRKWPEMAGNGLTLYHPHASPTLRLPIRYLSLPLW</sequence>
<evidence type="ECO:0000313" key="1">
    <source>
        <dbReference type="EMBL" id="MFC3199715.1"/>
    </source>
</evidence>
<organism evidence="1 2">
    <name type="scientific">Parapedobacter deserti</name>
    <dbReference type="NCBI Taxonomy" id="1912957"/>
    <lineage>
        <taxon>Bacteria</taxon>
        <taxon>Pseudomonadati</taxon>
        <taxon>Bacteroidota</taxon>
        <taxon>Sphingobacteriia</taxon>
        <taxon>Sphingobacteriales</taxon>
        <taxon>Sphingobacteriaceae</taxon>
        <taxon>Parapedobacter</taxon>
    </lineage>
</organism>
<accession>A0ABV7JNN2</accession>
<protein>
    <submittedName>
        <fullName evidence="1">Uncharacterized protein</fullName>
    </submittedName>
</protein>
<reference evidence="2" key="1">
    <citation type="journal article" date="2019" name="Int. J. Syst. Evol. Microbiol.">
        <title>The Global Catalogue of Microorganisms (GCM) 10K type strain sequencing project: providing services to taxonomists for standard genome sequencing and annotation.</title>
        <authorList>
            <consortium name="The Broad Institute Genomics Platform"/>
            <consortium name="The Broad Institute Genome Sequencing Center for Infectious Disease"/>
            <person name="Wu L."/>
            <person name="Ma J."/>
        </authorList>
    </citation>
    <scope>NUCLEOTIDE SEQUENCE [LARGE SCALE GENOMIC DNA]</scope>
    <source>
        <strain evidence="2">KCTC 52416</strain>
    </source>
</reference>
<comment type="caution">
    <text evidence="1">The sequence shown here is derived from an EMBL/GenBank/DDBJ whole genome shotgun (WGS) entry which is preliminary data.</text>
</comment>
<gene>
    <name evidence="1" type="ORF">ACFOET_19005</name>
</gene>
<dbReference type="Proteomes" id="UP001595526">
    <property type="component" value="Unassembled WGS sequence"/>
</dbReference>
<dbReference type="EMBL" id="JBHRTA010000059">
    <property type="protein sequence ID" value="MFC3199715.1"/>
    <property type="molecule type" value="Genomic_DNA"/>
</dbReference>
<keyword evidence="2" id="KW-1185">Reference proteome</keyword>
<evidence type="ECO:0000313" key="2">
    <source>
        <dbReference type="Proteomes" id="UP001595526"/>
    </source>
</evidence>
<proteinExistence type="predicted"/>
<name>A0ABV7JNN2_9SPHI</name>